<keyword evidence="3" id="KW-1185">Reference proteome</keyword>
<dbReference type="InterPro" id="IPR029441">
    <property type="entry name" value="Cass2"/>
</dbReference>
<dbReference type="PANTHER" id="PTHR36444:SF2">
    <property type="entry name" value="TRANSCRIPTIONAL REGULATOR PROTEIN YOBU-RELATED"/>
    <property type="match status" value="1"/>
</dbReference>
<proteinExistence type="predicted"/>
<gene>
    <name evidence="2" type="ORF">NCTC13337_02315</name>
</gene>
<dbReference type="InterPro" id="IPR010499">
    <property type="entry name" value="AraC_E-bd"/>
</dbReference>
<protein>
    <submittedName>
        <fullName evidence="2">Bacterial transcription activator, effector binding domain</fullName>
    </submittedName>
</protein>
<dbReference type="EMBL" id="UHIC01000001">
    <property type="protein sequence ID" value="SUO97260.1"/>
    <property type="molecule type" value="Genomic_DNA"/>
</dbReference>
<dbReference type="OrthoDB" id="3173400at2"/>
<dbReference type="Gene3D" id="3.20.80.10">
    <property type="entry name" value="Regulatory factor, effector binding domain"/>
    <property type="match status" value="1"/>
</dbReference>
<dbReference type="RefSeq" id="WP_072577520.1">
    <property type="nucleotide sequence ID" value="NZ_LWHB01000194.1"/>
</dbReference>
<dbReference type="PANTHER" id="PTHR36444">
    <property type="entry name" value="TRANSCRIPTIONAL REGULATOR PROTEIN YOBU-RELATED"/>
    <property type="match status" value="1"/>
</dbReference>
<reference evidence="2 3" key="1">
    <citation type="submission" date="2018-06" db="EMBL/GenBank/DDBJ databases">
        <authorList>
            <consortium name="Pathogen Informatics"/>
            <person name="Doyle S."/>
        </authorList>
    </citation>
    <scope>NUCLEOTIDE SEQUENCE [LARGE SCALE GENOMIC DNA]</scope>
    <source>
        <strain evidence="2 3">NCTC13337</strain>
    </source>
</reference>
<organism evidence="2 3">
    <name type="scientific">Suttonella ornithocola</name>
    <dbReference type="NCBI Taxonomy" id="279832"/>
    <lineage>
        <taxon>Bacteria</taxon>
        <taxon>Pseudomonadati</taxon>
        <taxon>Pseudomonadota</taxon>
        <taxon>Gammaproteobacteria</taxon>
        <taxon>Cardiobacteriales</taxon>
        <taxon>Cardiobacteriaceae</taxon>
        <taxon>Suttonella</taxon>
    </lineage>
</organism>
<evidence type="ECO:0000259" key="1">
    <source>
        <dbReference type="SMART" id="SM00871"/>
    </source>
</evidence>
<name>A0A380MXD8_9GAMM</name>
<evidence type="ECO:0000313" key="2">
    <source>
        <dbReference type="EMBL" id="SUO97260.1"/>
    </source>
</evidence>
<dbReference type="Proteomes" id="UP000254601">
    <property type="component" value="Unassembled WGS sequence"/>
</dbReference>
<dbReference type="InterPro" id="IPR011256">
    <property type="entry name" value="Reg_factor_effector_dom_sf"/>
</dbReference>
<sequence length="155" mass="18016">MIVRNELVEVDVKEVYGVTAITSNSDEQKEETAKIGVLWQKFMTDIQPHLSDSANIYAVYSHYRSDVNGEYQILVGSDEKSISSTHQQEIDSGWYRRFSAQGTLPEITIRLWQEIWRFYQENPHEKRAYQTDFESYDAVDTVSIYIGVLNPHDSE</sequence>
<dbReference type="InterPro" id="IPR053182">
    <property type="entry name" value="YobU-like_regulator"/>
</dbReference>
<dbReference type="SUPFAM" id="SSF55136">
    <property type="entry name" value="Probable bacterial effector-binding domain"/>
    <property type="match status" value="1"/>
</dbReference>
<dbReference type="AlphaFoldDB" id="A0A380MXD8"/>
<feature type="domain" description="AraC effector-binding" evidence="1">
    <location>
        <begin position="4"/>
        <end position="149"/>
    </location>
</feature>
<dbReference type="Pfam" id="PF14526">
    <property type="entry name" value="Cass2"/>
    <property type="match status" value="1"/>
</dbReference>
<dbReference type="SMART" id="SM00871">
    <property type="entry name" value="AraC_E_bind"/>
    <property type="match status" value="1"/>
</dbReference>
<evidence type="ECO:0000313" key="3">
    <source>
        <dbReference type="Proteomes" id="UP000254601"/>
    </source>
</evidence>
<accession>A0A380MXD8</accession>